<dbReference type="EMBL" id="JAECVW010000001">
    <property type="protein sequence ID" value="MBH8593944.1"/>
    <property type="molecule type" value="Genomic_DNA"/>
</dbReference>
<comment type="caution">
    <text evidence="1">The sequence shown here is derived from an EMBL/GenBank/DDBJ whole genome shotgun (WGS) entry which is preliminary data.</text>
</comment>
<dbReference type="SUPFAM" id="SSF55811">
    <property type="entry name" value="Nudix"/>
    <property type="match status" value="1"/>
</dbReference>
<proteinExistence type="predicted"/>
<dbReference type="Proteomes" id="UP000633619">
    <property type="component" value="Unassembled WGS sequence"/>
</dbReference>
<gene>
    <name evidence="1" type="ORF">I8U20_01215</name>
</gene>
<protein>
    <submittedName>
        <fullName evidence="1">Uncharacterized protein</fullName>
    </submittedName>
</protein>
<sequence>MIGIYTDPGHRIAYDDGEVRQQFSICFECKVTGGELSVSEESHQVGFFGVEEIEQLDMHPAQRVRINDHLKQQDRAFIR</sequence>
<accession>A0A8I1A361</accession>
<dbReference type="InterPro" id="IPR015797">
    <property type="entry name" value="NUDIX_hydrolase-like_dom_sf"/>
</dbReference>
<evidence type="ECO:0000313" key="2">
    <source>
        <dbReference type="Proteomes" id="UP000633619"/>
    </source>
</evidence>
<name>A0A8I1A361_THEIN</name>
<evidence type="ECO:0000313" key="1">
    <source>
        <dbReference type="EMBL" id="MBH8593944.1"/>
    </source>
</evidence>
<reference evidence="1 2" key="1">
    <citation type="submission" date="2020-12" db="EMBL/GenBank/DDBJ databases">
        <title>WGS of Thermoactinomyces spp.</title>
        <authorList>
            <person name="Cheng K."/>
        </authorList>
    </citation>
    <scope>NUCLEOTIDE SEQUENCE [LARGE SCALE GENOMIC DNA]</scope>
    <source>
        <strain evidence="2">CICC 10671\DSM 43846</strain>
    </source>
</reference>
<dbReference type="AlphaFoldDB" id="A0A8I1A361"/>
<keyword evidence="2" id="KW-1185">Reference proteome</keyword>
<dbReference type="Gene3D" id="3.90.79.10">
    <property type="entry name" value="Nucleoside Triphosphate Pyrophosphohydrolase"/>
    <property type="match status" value="1"/>
</dbReference>
<dbReference type="RefSeq" id="WP_198058679.1">
    <property type="nucleotide sequence ID" value="NZ_JACEIR010000001.1"/>
</dbReference>
<organism evidence="1 2">
    <name type="scientific">Thermoactinomyces intermedius</name>
    <dbReference type="NCBI Taxonomy" id="2024"/>
    <lineage>
        <taxon>Bacteria</taxon>
        <taxon>Bacillati</taxon>
        <taxon>Bacillota</taxon>
        <taxon>Bacilli</taxon>
        <taxon>Bacillales</taxon>
        <taxon>Thermoactinomycetaceae</taxon>
        <taxon>Thermoactinomyces</taxon>
    </lineage>
</organism>